<dbReference type="PANTHER" id="PTHR48100">
    <property type="entry name" value="BROAD-SPECIFICITY PHOSPHATASE YOR283W-RELATED"/>
    <property type="match status" value="1"/>
</dbReference>
<comment type="caution">
    <text evidence="1">The sequence shown here is derived from an EMBL/GenBank/DDBJ whole genome shotgun (WGS) entry which is preliminary data.</text>
</comment>
<dbReference type="InterPro" id="IPR029033">
    <property type="entry name" value="His_PPase_superfam"/>
</dbReference>
<gene>
    <name evidence="1" type="ORF">ACFSYH_00500</name>
</gene>
<dbReference type="Proteomes" id="UP001597391">
    <property type="component" value="Unassembled WGS sequence"/>
</dbReference>
<dbReference type="Gene3D" id="3.40.50.1240">
    <property type="entry name" value="Phosphoglycerate mutase-like"/>
    <property type="match status" value="1"/>
</dbReference>
<dbReference type="Pfam" id="PF00300">
    <property type="entry name" value="His_Phos_1"/>
    <property type="match status" value="1"/>
</dbReference>
<dbReference type="SMART" id="SM00855">
    <property type="entry name" value="PGAM"/>
    <property type="match status" value="1"/>
</dbReference>
<name>A0ABW5XCG7_9MICO</name>
<organism evidence="1 2">
    <name type="scientific">Populibacterium corticicola</name>
    <dbReference type="NCBI Taxonomy" id="1812826"/>
    <lineage>
        <taxon>Bacteria</taxon>
        <taxon>Bacillati</taxon>
        <taxon>Actinomycetota</taxon>
        <taxon>Actinomycetes</taxon>
        <taxon>Micrococcales</taxon>
        <taxon>Jonesiaceae</taxon>
        <taxon>Populibacterium</taxon>
    </lineage>
</organism>
<protein>
    <submittedName>
        <fullName evidence="1">Histidine phosphatase family protein</fullName>
    </submittedName>
</protein>
<dbReference type="CDD" id="cd07067">
    <property type="entry name" value="HP_PGM_like"/>
    <property type="match status" value="1"/>
</dbReference>
<evidence type="ECO:0000313" key="2">
    <source>
        <dbReference type="Proteomes" id="UP001597391"/>
    </source>
</evidence>
<dbReference type="InterPro" id="IPR050275">
    <property type="entry name" value="PGM_Phosphatase"/>
</dbReference>
<accession>A0ABW5XCG7</accession>
<evidence type="ECO:0000313" key="1">
    <source>
        <dbReference type="EMBL" id="MFD2839054.1"/>
    </source>
</evidence>
<dbReference type="SUPFAM" id="SSF53254">
    <property type="entry name" value="Phosphoglycerate mutase-like"/>
    <property type="match status" value="1"/>
</dbReference>
<dbReference type="EMBL" id="JBHUOP010000001">
    <property type="protein sequence ID" value="MFD2839054.1"/>
    <property type="molecule type" value="Genomic_DNA"/>
</dbReference>
<sequence length="227" mass="24529">MTAGSIVLVRHGRTAYNAAMRLQGQVDIDLDEVGQWQAETSAKVLTEIIAPTRILTSDLNRAIATARTIGACYGVEPIIDKRVRERSFGPWEGMTGEEISARWPEEFAAWRGGSEPTTVGIELKRDVAERMCAVILENAAQMADSETLMVVSHGAAISCAIAGLLGQDATSWRGVAGMSNVHWSRLARNTSPGAEPAWRLEQHNVGPSVVYGKKAWENGPADVFVAL</sequence>
<proteinExistence type="predicted"/>
<dbReference type="PANTHER" id="PTHR48100:SF62">
    <property type="entry name" value="GLUCOSYL-3-PHOSPHOGLYCERATE PHOSPHATASE"/>
    <property type="match status" value="1"/>
</dbReference>
<dbReference type="InterPro" id="IPR013078">
    <property type="entry name" value="His_Pase_superF_clade-1"/>
</dbReference>
<reference evidence="2" key="1">
    <citation type="journal article" date="2019" name="Int. J. Syst. Evol. Microbiol.">
        <title>The Global Catalogue of Microorganisms (GCM) 10K type strain sequencing project: providing services to taxonomists for standard genome sequencing and annotation.</title>
        <authorList>
            <consortium name="The Broad Institute Genomics Platform"/>
            <consortium name="The Broad Institute Genome Sequencing Center for Infectious Disease"/>
            <person name="Wu L."/>
            <person name="Ma J."/>
        </authorList>
    </citation>
    <scope>NUCLEOTIDE SEQUENCE [LARGE SCALE GENOMIC DNA]</scope>
    <source>
        <strain evidence="2">KCTC 33576</strain>
    </source>
</reference>
<keyword evidence="2" id="KW-1185">Reference proteome</keyword>